<protein>
    <submittedName>
        <fullName evidence="2">Uncharacterized protein</fullName>
    </submittedName>
</protein>
<accession>A0A915J1Z6</accession>
<sequence length="60" mass="6797">KSVVSRISDSADKLEFSSSLGARRPRFDHDDGCFFAIFSHSTGLKFENLQEKLENLTFLT</sequence>
<evidence type="ECO:0000313" key="2">
    <source>
        <dbReference type="WBParaSite" id="nRc.2.0.1.t20420-RA"/>
    </source>
</evidence>
<dbReference type="AlphaFoldDB" id="A0A915J1Z6"/>
<dbReference type="Proteomes" id="UP000887565">
    <property type="component" value="Unplaced"/>
</dbReference>
<proteinExistence type="predicted"/>
<reference evidence="2" key="1">
    <citation type="submission" date="2022-11" db="UniProtKB">
        <authorList>
            <consortium name="WormBaseParasite"/>
        </authorList>
    </citation>
    <scope>IDENTIFICATION</scope>
</reference>
<name>A0A915J1Z6_ROMCU</name>
<evidence type="ECO:0000313" key="1">
    <source>
        <dbReference type="Proteomes" id="UP000887565"/>
    </source>
</evidence>
<keyword evidence="1" id="KW-1185">Reference proteome</keyword>
<dbReference type="WBParaSite" id="nRc.2.0.1.t20420-RA">
    <property type="protein sequence ID" value="nRc.2.0.1.t20420-RA"/>
    <property type="gene ID" value="nRc.2.0.1.g20420"/>
</dbReference>
<organism evidence="1 2">
    <name type="scientific">Romanomermis culicivorax</name>
    <name type="common">Nematode worm</name>
    <dbReference type="NCBI Taxonomy" id="13658"/>
    <lineage>
        <taxon>Eukaryota</taxon>
        <taxon>Metazoa</taxon>
        <taxon>Ecdysozoa</taxon>
        <taxon>Nematoda</taxon>
        <taxon>Enoplea</taxon>
        <taxon>Dorylaimia</taxon>
        <taxon>Mermithida</taxon>
        <taxon>Mermithoidea</taxon>
        <taxon>Mermithidae</taxon>
        <taxon>Romanomermis</taxon>
    </lineage>
</organism>